<dbReference type="Proteomes" id="UP000254640">
    <property type="component" value="Unassembled WGS sequence"/>
</dbReference>
<reference evidence="1 2" key="1">
    <citation type="submission" date="2018-06" db="EMBL/GenBank/DDBJ databases">
        <authorList>
            <consortium name="Pathogen Informatics"/>
            <person name="Doyle S."/>
        </authorList>
    </citation>
    <scope>NUCLEOTIDE SEQUENCE [LARGE SCALE GENOMIC DNA]</scope>
    <source>
        <strain evidence="1 2">NCTC9381</strain>
    </source>
</reference>
<protein>
    <submittedName>
        <fullName evidence="1">Uncharacterized protein</fullName>
    </submittedName>
</protein>
<proteinExistence type="predicted"/>
<organism evidence="1 2">
    <name type="scientific">Enterobacter agglomerans</name>
    <name type="common">Erwinia herbicola</name>
    <name type="synonym">Pantoea agglomerans</name>
    <dbReference type="NCBI Taxonomy" id="549"/>
    <lineage>
        <taxon>Bacteria</taxon>
        <taxon>Pseudomonadati</taxon>
        <taxon>Pseudomonadota</taxon>
        <taxon>Gammaproteobacteria</taxon>
        <taxon>Enterobacterales</taxon>
        <taxon>Erwiniaceae</taxon>
        <taxon>Pantoea</taxon>
        <taxon>Pantoea agglomerans group</taxon>
    </lineage>
</organism>
<evidence type="ECO:0000313" key="1">
    <source>
        <dbReference type="EMBL" id="SUB17664.1"/>
    </source>
</evidence>
<sequence>MIFSQAPWCWKQERGLGAAELPLLASLGIAQVSVLRKTAGRYLLHR</sequence>
<name>A0A379AID9_ENTAG</name>
<dbReference type="EMBL" id="UGSO01000001">
    <property type="protein sequence ID" value="SUB17664.1"/>
    <property type="molecule type" value="Genomic_DNA"/>
</dbReference>
<keyword evidence="2" id="KW-1185">Reference proteome</keyword>
<dbReference type="AlphaFoldDB" id="A0A379AID9"/>
<accession>A0A379AID9</accession>
<gene>
    <name evidence="1" type="ORF">NCTC9381_03594</name>
</gene>
<evidence type="ECO:0000313" key="2">
    <source>
        <dbReference type="Proteomes" id="UP000254640"/>
    </source>
</evidence>